<dbReference type="AlphaFoldDB" id="A0A7C5HWQ0"/>
<organism evidence="8">
    <name type="scientific">Kosmotoga arenicorallina</name>
    <dbReference type="NCBI Taxonomy" id="688066"/>
    <lineage>
        <taxon>Bacteria</taxon>
        <taxon>Thermotogati</taxon>
        <taxon>Thermotogota</taxon>
        <taxon>Thermotogae</taxon>
        <taxon>Kosmotogales</taxon>
        <taxon>Kosmotogaceae</taxon>
        <taxon>Kosmotoga</taxon>
    </lineage>
</organism>
<evidence type="ECO:0000256" key="2">
    <source>
        <dbReference type="ARBA" id="ARBA00022670"/>
    </source>
</evidence>
<dbReference type="FunFam" id="2.30.42.10:FF:000063">
    <property type="entry name" value="Peptidase, S41 family"/>
    <property type="match status" value="1"/>
</dbReference>
<reference evidence="8" key="1">
    <citation type="journal article" date="2020" name="mSystems">
        <title>Genome- and Community-Level Interaction Insights into Carbon Utilization and Element Cycling Functions of Hydrothermarchaeota in Hydrothermal Sediment.</title>
        <authorList>
            <person name="Zhou Z."/>
            <person name="Liu Y."/>
            <person name="Xu W."/>
            <person name="Pan J."/>
            <person name="Luo Z.H."/>
            <person name="Li M."/>
        </authorList>
    </citation>
    <scope>NUCLEOTIDE SEQUENCE [LARGE SCALE GENOMIC DNA]</scope>
    <source>
        <strain evidence="8">HyVt-80</strain>
    </source>
</reference>
<dbReference type="Gene3D" id="2.30.42.10">
    <property type="match status" value="1"/>
</dbReference>
<dbReference type="GO" id="GO:0008236">
    <property type="term" value="F:serine-type peptidase activity"/>
    <property type="evidence" value="ECO:0007669"/>
    <property type="project" value="UniProtKB-KW"/>
</dbReference>
<dbReference type="EMBL" id="DRTH01000137">
    <property type="protein sequence ID" value="HHF08589.1"/>
    <property type="molecule type" value="Genomic_DNA"/>
</dbReference>
<dbReference type="InterPro" id="IPR005151">
    <property type="entry name" value="Tail-specific_protease"/>
</dbReference>
<dbReference type="InterPro" id="IPR036034">
    <property type="entry name" value="PDZ_sf"/>
</dbReference>
<keyword evidence="5" id="KW-0812">Transmembrane</keyword>
<dbReference type="SUPFAM" id="SSF52096">
    <property type="entry name" value="ClpP/crotonase"/>
    <property type="match status" value="1"/>
</dbReference>
<dbReference type="SMART" id="SM00245">
    <property type="entry name" value="TSPc"/>
    <property type="match status" value="1"/>
</dbReference>
<feature type="domain" description="Tail specific protease" evidence="7">
    <location>
        <begin position="174"/>
        <end position="283"/>
    </location>
</feature>
<keyword evidence="5" id="KW-0472">Membrane</keyword>
<evidence type="ECO:0000256" key="1">
    <source>
        <dbReference type="ARBA" id="ARBA00009179"/>
    </source>
</evidence>
<keyword evidence="5" id="KW-1133">Transmembrane helix</keyword>
<evidence type="ECO:0000313" key="8">
    <source>
        <dbReference type="EMBL" id="HHF08589.1"/>
    </source>
</evidence>
<name>A0A7C5HWQ0_9BACT</name>
<protein>
    <submittedName>
        <fullName evidence="8">PDZ domain-containing protein</fullName>
    </submittedName>
</protein>
<evidence type="ECO:0000259" key="7">
    <source>
        <dbReference type="SMART" id="SM00245"/>
    </source>
</evidence>
<evidence type="ECO:0000259" key="6">
    <source>
        <dbReference type="SMART" id="SM00228"/>
    </source>
</evidence>
<dbReference type="CDD" id="cd06782">
    <property type="entry name" value="cpPDZ_CPP-like"/>
    <property type="match status" value="1"/>
</dbReference>
<dbReference type="SUPFAM" id="SSF50156">
    <property type="entry name" value="PDZ domain-like"/>
    <property type="match status" value="1"/>
</dbReference>
<feature type="transmembrane region" description="Helical" evidence="5">
    <location>
        <begin position="6"/>
        <end position="25"/>
    </location>
</feature>
<proteinExistence type="inferred from homology"/>
<dbReference type="Gene3D" id="3.90.226.10">
    <property type="entry name" value="2-enoyl-CoA Hydratase, Chain A, domain 1"/>
    <property type="match status" value="1"/>
</dbReference>
<keyword evidence="3" id="KW-0378">Hydrolase</keyword>
<dbReference type="Pfam" id="PF17820">
    <property type="entry name" value="PDZ_6"/>
    <property type="match status" value="1"/>
</dbReference>
<comment type="caution">
    <text evidence="8">The sequence shown here is derived from an EMBL/GenBank/DDBJ whole genome shotgun (WGS) entry which is preliminary data.</text>
</comment>
<feature type="domain" description="PDZ" evidence="6">
    <location>
        <begin position="99"/>
        <end position="172"/>
    </location>
</feature>
<dbReference type="InterPro" id="IPR001478">
    <property type="entry name" value="PDZ"/>
</dbReference>
<keyword evidence="4" id="KW-0720">Serine protease</keyword>
<dbReference type="Pfam" id="PF03572">
    <property type="entry name" value="Peptidase_S41"/>
    <property type="match status" value="1"/>
</dbReference>
<keyword evidence="2" id="KW-0645">Protease</keyword>
<feature type="non-terminal residue" evidence="8">
    <location>
        <position position="284"/>
    </location>
</feature>
<dbReference type="SMART" id="SM00228">
    <property type="entry name" value="PDZ"/>
    <property type="match status" value="1"/>
</dbReference>
<gene>
    <name evidence="8" type="ORF">ENL26_02305</name>
</gene>
<evidence type="ECO:0000256" key="4">
    <source>
        <dbReference type="ARBA" id="ARBA00022825"/>
    </source>
</evidence>
<dbReference type="GO" id="GO:0006508">
    <property type="term" value="P:proteolysis"/>
    <property type="evidence" value="ECO:0007669"/>
    <property type="project" value="UniProtKB-KW"/>
</dbReference>
<dbReference type="InterPro" id="IPR029045">
    <property type="entry name" value="ClpP/crotonase-like_dom_sf"/>
</dbReference>
<comment type="similarity">
    <text evidence="1">Belongs to the peptidase S41A family.</text>
</comment>
<dbReference type="Proteomes" id="UP000886129">
    <property type="component" value="Unassembled WGS sequence"/>
</dbReference>
<dbReference type="GO" id="GO:0004175">
    <property type="term" value="F:endopeptidase activity"/>
    <property type="evidence" value="ECO:0007669"/>
    <property type="project" value="TreeGrafter"/>
</dbReference>
<dbReference type="GO" id="GO:0030288">
    <property type="term" value="C:outer membrane-bounded periplasmic space"/>
    <property type="evidence" value="ECO:0007669"/>
    <property type="project" value="TreeGrafter"/>
</dbReference>
<accession>A0A7C5HWQ0</accession>
<evidence type="ECO:0000256" key="5">
    <source>
        <dbReference type="SAM" id="Phobius"/>
    </source>
</evidence>
<dbReference type="GO" id="GO:0007165">
    <property type="term" value="P:signal transduction"/>
    <property type="evidence" value="ECO:0007669"/>
    <property type="project" value="TreeGrafter"/>
</dbReference>
<dbReference type="InterPro" id="IPR041489">
    <property type="entry name" value="PDZ_6"/>
</dbReference>
<sequence>MKSRKFLKILATTAIIISIFVFGAFKSLKYEEMLSEFQPVFEIMNYVQKSYYDVEKVDYDNILNETLKGVMKGLKDPFAWYFTPIETNENTIDTKSEYGGIGAVVQYNTEYDCLEVVAPMVDSPAEKAGLLTGDLIVEIDGHLVSETGYYESVNLLRGKPDTQVEIKVLRKGVEEPLMITITRAEIKIKTVKYSHIDYNGNTIGYVRITQFSEPTYEEFQKALNNVINSDGLIIDLRNNPGGLLSSVLRISSLILPEGKTVITIKDREGSQEVYRSWGGYFSEL</sequence>
<evidence type="ECO:0000256" key="3">
    <source>
        <dbReference type="ARBA" id="ARBA00022801"/>
    </source>
</evidence>
<dbReference type="PANTHER" id="PTHR32060:SF30">
    <property type="entry name" value="CARBOXY-TERMINAL PROCESSING PROTEASE CTPA"/>
    <property type="match status" value="1"/>
</dbReference>
<dbReference type="PANTHER" id="PTHR32060">
    <property type="entry name" value="TAIL-SPECIFIC PROTEASE"/>
    <property type="match status" value="1"/>
</dbReference>